<dbReference type="RefSeq" id="WP_064584389.1">
    <property type="nucleotide sequence ID" value="NZ_CP015878.1"/>
</dbReference>
<name>A0A1A9KIQ0_9PSED</name>
<feature type="chain" id="PRO_5008391796" evidence="1">
    <location>
        <begin position="22"/>
        <end position="148"/>
    </location>
</feature>
<evidence type="ECO:0000256" key="1">
    <source>
        <dbReference type="SAM" id="SignalP"/>
    </source>
</evidence>
<reference evidence="2 3" key="1">
    <citation type="submission" date="2016-05" db="EMBL/GenBank/DDBJ databases">
        <title>Genome Sequence of Pseudomonas citronellolis Strain SJTE-3, an Estrogens and Persistent Organic Pollutants degradation strain.</title>
        <authorList>
            <person name="Liang R."/>
        </authorList>
    </citation>
    <scope>NUCLEOTIDE SEQUENCE [LARGE SCALE GENOMIC DNA]</scope>
    <source>
        <strain evidence="2 3">SJTE-3</strain>
    </source>
</reference>
<accession>A0A1A9KIQ0</accession>
<proteinExistence type="predicted"/>
<dbReference type="Proteomes" id="UP000077748">
    <property type="component" value="Chromosome"/>
</dbReference>
<keyword evidence="1" id="KW-0732">Signal</keyword>
<dbReference type="EMBL" id="CP015878">
    <property type="protein sequence ID" value="ANI17477.1"/>
    <property type="molecule type" value="Genomic_DNA"/>
</dbReference>
<organism evidence="2 3">
    <name type="scientific">Pseudomonas citronellolis</name>
    <dbReference type="NCBI Taxonomy" id="53408"/>
    <lineage>
        <taxon>Bacteria</taxon>
        <taxon>Pseudomonadati</taxon>
        <taxon>Pseudomonadota</taxon>
        <taxon>Gammaproteobacteria</taxon>
        <taxon>Pseudomonadales</taxon>
        <taxon>Pseudomonadaceae</taxon>
        <taxon>Pseudomonas</taxon>
    </lineage>
</organism>
<sequence length="148" mass="15772">MNQKLLLTALLGTLLSSVAQAGTSTWTASYTQGVEEHLVDDGNGNQLNITCPDDGESAVSAYATIAGKQYSSENDGFDVIVDGTTFSNPFYTDCEACSSSFPGFWAALRKARTLQLSAGGQTVKLPTQNLPQVLQPLTSKKNLCRSGW</sequence>
<gene>
    <name evidence="2" type="ORF">A9C11_27375</name>
</gene>
<evidence type="ECO:0000313" key="2">
    <source>
        <dbReference type="EMBL" id="ANI17477.1"/>
    </source>
</evidence>
<dbReference type="AlphaFoldDB" id="A0A1A9KIQ0"/>
<protein>
    <submittedName>
        <fullName evidence="2">Uncharacterized protein</fullName>
    </submittedName>
</protein>
<evidence type="ECO:0000313" key="3">
    <source>
        <dbReference type="Proteomes" id="UP000077748"/>
    </source>
</evidence>
<feature type="signal peptide" evidence="1">
    <location>
        <begin position="1"/>
        <end position="21"/>
    </location>
</feature>